<evidence type="ECO:0000256" key="1">
    <source>
        <dbReference type="SAM" id="MobiDB-lite"/>
    </source>
</evidence>
<reference evidence="2" key="1">
    <citation type="submission" date="2022-07" db="EMBL/GenBank/DDBJ databases">
        <authorList>
            <person name="Macas J."/>
            <person name="Novak P."/>
            <person name="Neumann P."/>
        </authorList>
    </citation>
    <scope>NUCLEOTIDE SEQUENCE</scope>
</reference>
<proteinExistence type="predicted"/>
<name>A0A9P0Z026_CUSEU</name>
<evidence type="ECO:0000313" key="3">
    <source>
        <dbReference type="Proteomes" id="UP001152484"/>
    </source>
</evidence>
<dbReference type="AlphaFoldDB" id="A0A9P0Z026"/>
<feature type="compositionally biased region" description="Polar residues" evidence="1">
    <location>
        <begin position="75"/>
        <end position="87"/>
    </location>
</feature>
<accession>A0A9P0Z026</accession>
<feature type="region of interest" description="Disordered" evidence="1">
    <location>
        <begin position="67"/>
        <end position="89"/>
    </location>
</feature>
<keyword evidence="3" id="KW-1185">Reference proteome</keyword>
<protein>
    <submittedName>
        <fullName evidence="2">Uncharacterized protein</fullName>
    </submittedName>
</protein>
<evidence type="ECO:0000313" key="2">
    <source>
        <dbReference type="EMBL" id="CAH9081452.1"/>
    </source>
</evidence>
<dbReference type="Proteomes" id="UP001152484">
    <property type="component" value="Unassembled WGS sequence"/>
</dbReference>
<dbReference type="EMBL" id="CAMAPE010000014">
    <property type="protein sequence ID" value="CAH9081452.1"/>
    <property type="molecule type" value="Genomic_DNA"/>
</dbReference>
<comment type="caution">
    <text evidence="2">The sequence shown here is derived from an EMBL/GenBank/DDBJ whole genome shotgun (WGS) entry which is preliminary data.</text>
</comment>
<organism evidence="2 3">
    <name type="scientific">Cuscuta europaea</name>
    <name type="common">European dodder</name>
    <dbReference type="NCBI Taxonomy" id="41803"/>
    <lineage>
        <taxon>Eukaryota</taxon>
        <taxon>Viridiplantae</taxon>
        <taxon>Streptophyta</taxon>
        <taxon>Embryophyta</taxon>
        <taxon>Tracheophyta</taxon>
        <taxon>Spermatophyta</taxon>
        <taxon>Magnoliopsida</taxon>
        <taxon>eudicotyledons</taxon>
        <taxon>Gunneridae</taxon>
        <taxon>Pentapetalae</taxon>
        <taxon>asterids</taxon>
        <taxon>lamiids</taxon>
        <taxon>Solanales</taxon>
        <taxon>Convolvulaceae</taxon>
        <taxon>Cuscuteae</taxon>
        <taxon>Cuscuta</taxon>
        <taxon>Cuscuta subgen. Cuscuta</taxon>
    </lineage>
</organism>
<gene>
    <name evidence="2" type="ORF">CEURO_LOCUS7907</name>
</gene>
<sequence length="155" mass="17735">MSWSKMVMSLRSPMSRLIQMGTDLRSQHPRAKAVTVVTPPHPDVVMVESEDDDDADKKIIWQLQDRIYQDHPGPSSASTSGKGSNQPYIPKDWSGKQKFQFFMDGDDNFVVESINTMDFLTKIWLPSDDRLMKRMSSRGLKKLREGRWASFIPGT</sequence>